<sequence>MCASGTVPDVPSLGFELGPPVFPCFHLFFAPAPLARTGRIEAPETLPPSNFYHSVDSKSSPSSTSADFVLPTSFCSSSPTVPISSAIPHSLGRPLSDENFPPLSIIHPSLPNTKKVEGSDLIRVKPRDLSSKRQLLLEMSEPIQNSNMARFIHCNLASRASEVAPFQARVSDGMAPIERESPGPDSNLLLSASTILDHPVSLSVSITNSPVALPGIGPKNLSPVSILGARDSSSSPLRPSKRREGGGASPSCSGGGCSGFNSFPVQAGRIMEAIQILETVEIHS</sequence>
<evidence type="ECO:0000256" key="1">
    <source>
        <dbReference type="SAM" id="MobiDB-lite"/>
    </source>
</evidence>
<evidence type="ECO:0000313" key="3">
    <source>
        <dbReference type="Proteomes" id="UP001279734"/>
    </source>
</evidence>
<dbReference type="EMBL" id="BSYO01000031">
    <property type="protein sequence ID" value="GMH26349.1"/>
    <property type="molecule type" value="Genomic_DNA"/>
</dbReference>
<accession>A0AAD3TBQ9</accession>
<keyword evidence="3" id="KW-1185">Reference proteome</keyword>
<feature type="region of interest" description="Disordered" evidence="1">
    <location>
        <begin position="225"/>
        <end position="253"/>
    </location>
</feature>
<protein>
    <submittedName>
        <fullName evidence="2">Uncharacterized protein</fullName>
    </submittedName>
</protein>
<proteinExistence type="predicted"/>
<organism evidence="2 3">
    <name type="scientific">Nepenthes gracilis</name>
    <name type="common">Slender pitcher plant</name>
    <dbReference type="NCBI Taxonomy" id="150966"/>
    <lineage>
        <taxon>Eukaryota</taxon>
        <taxon>Viridiplantae</taxon>
        <taxon>Streptophyta</taxon>
        <taxon>Embryophyta</taxon>
        <taxon>Tracheophyta</taxon>
        <taxon>Spermatophyta</taxon>
        <taxon>Magnoliopsida</taxon>
        <taxon>eudicotyledons</taxon>
        <taxon>Gunneridae</taxon>
        <taxon>Pentapetalae</taxon>
        <taxon>Caryophyllales</taxon>
        <taxon>Nepenthaceae</taxon>
        <taxon>Nepenthes</taxon>
    </lineage>
</organism>
<gene>
    <name evidence="2" type="ORF">Nepgr_028192</name>
</gene>
<evidence type="ECO:0000313" key="2">
    <source>
        <dbReference type="EMBL" id="GMH26349.1"/>
    </source>
</evidence>
<dbReference type="AlphaFoldDB" id="A0AAD3TBQ9"/>
<name>A0AAD3TBQ9_NEPGR</name>
<dbReference type="Proteomes" id="UP001279734">
    <property type="component" value="Unassembled WGS sequence"/>
</dbReference>
<reference evidence="2" key="1">
    <citation type="submission" date="2023-05" db="EMBL/GenBank/DDBJ databases">
        <title>Nepenthes gracilis genome sequencing.</title>
        <authorList>
            <person name="Fukushima K."/>
        </authorList>
    </citation>
    <scope>NUCLEOTIDE SEQUENCE</scope>
    <source>
        <strain evidence="2">SING2019-196</strain>
    </source>
</reference>
<comment type="caution">
    <text evidence="2">The sequence shown here is derived from an EMBL/GenBank/DDBJ whole genome shotgun (WGS) entry which is preliminary data.</text>
</comment>